<sequence length="365" mass="40703">MSSNGHSFSSLSHEKFQHQCITTLKIPNPHISCLAARNNLLYVASINEISVFDLSNYTLIDTYSNDLSSGSVKSIAFSSTKVFTAHQDCKIRVWQMTPSKKHQLVSTLPTVKDRFLHFMLPKNYTTVRRHKKRLWLEHWDTVSDLVVREGLMYSVSWDKSFKIWNPTTYRCLESVKAHEDAVNAVAVSDVGVVYTASADGLIRAWEKVDKDGKHTLIATLERHKSTVNALALKGDGSLLFSGGCDHSIVVWGRENNGDQIVFVEALRGHTGAILCLINVDDLIVSGSADRTVRVWQCGENGYRCITILKGHEKPVKSLVNIKRGGCNGVVSICSGSLDGEIKVWEVRKKKLNKKSLSNVFVIKNS</sequence>
<evidence type="ECO:0000313" key="2">
    <source>
        <dbReference type="Proteomes" id="UP001163603"/>
    </source>
</evidence>
<proteinExistence type="predicted"/>
<dbReference type="EMBL" id="CM047737">
    <property type="protein sequence ID" value="KAJ0047858.1"/>
    <property type="molecule type" value="Genomic_DNA"/>
</dbReference>
<reference evidence="2" key="1">
    <citation type="journal article" date="2023" name="G3 (Bethesda)">
        <title>Genome assembly and association tests identify interacting loci associated with vigor, precocity, and sex in interspecific pistachio rootstocks.</title>
        <authorList>
            <person name="Palmer W."/>
            <person name="Jacygrad E."/>
            <person name="Sagayaradj S."/>
            <person name="Cavanaugh K."/>
            <person name="Han R."/>
            <person name="Bertier L."/>
            <person name="Beede B."/>
            <person name="Kafkas S."/>
            <person name="Golino D."/>
            <person name="Preece J."/>
            <person name="Michelmore R."/>
        </authorList>
    </citation>
    <scope>NUCLEOTIDE SEQUENCE [LARGE SCALE GENOMIC DNA]</scope>
</reference>
<dbReference type="Proteomes" id="UP001163603">
    <property type="component" value="Chromosome 2"/>
</dbReference>
<gene>
    <name evidence="1" type="ORF">Pint_15595</name>
</gene>
<name>A0ACC0Z9X4_9ROSI</name>
<comment type="caution">
    <text evidence="1">The sequence shown here is derived from an EMBL/GenBank/DDBJ whole genome shotgun (WGS) entry which is preliminary data.</text>
</comment>
<organism evidence="1 2">
    <name type="scientific">Pistacia integerrima</name>
    <dbReference type="NCBI Taxonomy" id="434235"/>
    <lineage>
        <taxon>Eukaryota</taxon>
        <taxon>Viridiplantae</taxon>
        <taxon>Streptophyta</taxon>
        <taxon>Embryophyta</taxon>
        <taxon>Tracheophyta</taxon>
        <taxon>Spermatophyta</taxon>
        <taxon>Magnoliopsida</taxon>
        <taxon>eudicotyledons</taxon>
        <taxon>Gunneridae</taxon>
        <taxon>Pentapetalae</taxon>
        <taxon>rosids</taxon>
        <taxon>malvids</taxon>
        <taxon>Sapindales</taxon>
        <taxon>Anacardiaceae</taxon>
        <taxon>Pistacia</taxon>
    </lineage>
</organism>
<evidence type="ECO:0000313" key="1">
    <source>
        <dbReference type="EMBL" id="KAJ0047858.1"/>
    </source>
</evidence>
<accession>A0ACC0Z9X4</accession>
<keyword evidence="2" id="KW-1185">Reference proteome</keyword>
<protein>
    <submittedName>
        <fullName evidence="1">Uncharacterized protein</fullName>
    </submittedName>
</protein>